<reference evidence="10 11" key="1">
    <citation type="journal article" date="2020" name="ISME J.">
        <title>Uncovering the hidden diversity of litter-decomposition mechanisms in mushroom-forming fungi.</title>
        <authorList>
            <person name="Floudas D."/>
            <person name="Bentzer J."/>
            <person name="Ahren D."/>
            <person name="Johansson T."/>
            <person name="Persson P."/>
            <person name="Tunlid A."/>
        </authorList>
    </citation>
    <scope>NUCLEOTIDE SEQUENCE [LARGE SCALE GENOMIC DNA]</scope>
    <source>
        <strain evidence="10 11">CBS 101986</strain>
    </source>
</reference>
<dbReference type="InterPro" id="IPR000028">
    <property type="entry name" value="Chloroperoxidase"/>
</dbReference>
<evidence type="ECO:0000256" key="4">
    <source>
        <dbReference type="ARBA" id="ARBA00022723"/>
    </source>
</evidence>
<keyword evidence="6" id="KW-0408">Iron</keyword>
<dbReference type="Gene3D" id="1.10.489.10">
    <property type="entry name" value="Chloroperoxidase-like"/>
    <property type="match status" value="1"/>
</dbReference>
<keyword evidence="11" id="KW-1185">Reference proteome</keyword>
<evidence type="ECO:0000256" key="8">
    <source>
        <dbReference type="SAM" id="SignalP"/>
    </source>
</evidence>
<evidence type="ECO:0000256" key="2">
    <source>
        <dbReference type="ARBA" id="ARBA00022559"/>
    </source>
</evidence>
<keyword evidence="8" id="KW-0732">Signal</keyword>
<evidence type="ECO:0000256" key="1">
    <source>
        <dbReference type="ARBA" id="ARBA00001970"/>
    </source>
</evidence>
<dbReference type="PANTHER" id="PTHR33577:SF16">
    <property type="entry name" value="HEME HALOPEROXIDASE FAMILY PROFILE DOMAIN-CONTAINING PROTEIN"/>
    <property type="match status" value="1"/>
</dbReference>
<keyword evidence="4" id="KW-0479">Metal-binding</keyword>
<evidence type="ECO:0000313" key="10">
    <source>
        <dbReference type="EMBL" id="KAF5321470.1"/>
    </source>
</evidence>
<dbReference type="PANTHER" id="PTHR33577">
    <property type="entry name" value="STERIGMATOCYSTIN BIOSYNTHESIS PEROXIDASE STCC-RELATED"/>
    <property type="match status" value="1"/>
</dbReference>
<sequence length="379" mass="40427">MGRFLFLALCTTVLLGLEVVFGFPAHGSLAGLSVRQLAEILPTLVPRALEPPPGPLNDTSAKLGPDPAHPWIAAGPNDIRGPCPGLNTLASHGFLPRNGIATPAQIVNAVQQGFNMGNDLAVFVTYAAHLVDGNLITNLLSIGGKSNLTGPDPPPPASVAGLNTHAVFEGDASTTRGDAFFGDNHSFNETLFEGLVTASNQFGAGFYNLSVAGEYRFQRIQQSIATNPQFSLISPRYYTAYAESVFPVAFFIDGRRTDGQLDMTTARSFFQNSKMPDGWFRSGVTTGLSKVGNGIAAVFGRHPTIQPGGNTGAVNTYTLNPNSANFQNFCKLYTDFVNITIRSLYPNPTGYLLTALNTNLNFLFSPLESNGCTQVPAFI</sequence>
<proteinExistence type="inferred from homology"/>
<feature type="chain" id="PRO_5034393082" description="Heme haloperoxidase family profile domain-containing protein" evidence="8">
    <location>
        <begin position="23"/>
        <end position="379"/>
    </location>
</feature>
<dbReference type="Proteomes" id="UP000567179">
    <property type="component" value="Unassembled WGS sequence"/>
</dbReference>
<comment type="similarity">
    <text evidence="7">Belongs to the chloroperoxidase family.</text>
</comment>
<gene>
    <name evidence="10" type="ORF">D9619_000406</name>
</gene>
<evidence type="ECO:0000256" key="6">
    <source>
        <dbReference type="ARBA" id="ARBA00023004"/>
    </source>
</evidence>
<organism evidence="10 11">
    <name type="scientific">Psilocybe cf. subviscida</name>
    <dbReference type="NCBI Taxonomy" id="2480587"/>
    <lineage>
        <taxon>Eukaryota</taxon>
        <taxon>Fungi</taxon>
        <taxon>Dikarya</taxon>
        <taxon>Basidiomycota</taxon>
        <taxon>Agaricomycotina</taxon>
        <taxon>Agaricomycetes</taxon>
        <taxon>Agaricomycetidae</taxon>
        <taxon>Agaricales</taxon>
        <taxon>Agaricineae</taxon>
        <taxon>Strophariaceae</taxon>
        <taxon>Psilocybe</taxon>
    </lineage>
</organism>
<evidence type="ECO:0000256" key="5">
    <source>
        <dbReference type="ARBA" id="ARBA00023002"/>
    </source>
</evidence>
<dbReference type="SUPFAM" id="SSF47571">
    <property type="entry name" value="Cloroperoxidase"/>
    <property type="match status" value="1"/>
</dbReference>
<dbReference type="GO" id="GO:0004601">
    <property type="term" value="F:peroxidase activity"/>
    <property type="evidence" value="ECO:0007669"/>
    <property type="project" value="UniProtKB-KW"/>
</dbReference>
<keyword evidence="2" id="KW-0575">Peroxidase</keyword>
<dbReference type="InterPro" id="IPR036851">
    <property type="entry name" value="Chloroperoxidase-like_sf"/>
</dbReference>
<dbReference type="OrthoDB" id="2542103at2759"/>
<comment type="caution">
    <text evidence="10">The sequence shown here is derived from an EMBL/GenBank/DDBJ whole genome shotgun (WGS) entry which is preliminary data.</text>
</comment>
<feature type="signal peptide" evidence="8">
    <location>
        <begin position="1"/>
        <end position="22"/>
    </location>
</feature>
<protein>
    <recommendedName>
        <fullName evidence="9">Heme haloperoxidase family profile domain-containing protein</fullName>
    </recommendedName>
</protein>
<dbReference type="Pfam" id="PF01328">
    <property type="entry name" value="Peroxidase_2"/>
    <property type="match status" value="1"/>
</dbReference>
<dbReference type="EMBL" id="JAACJJ010000028">
    <property type="protein sequence ID" value="KAF5321470.1"/>
    <property type="molecule type" value="Genomic_DNA"/>
</dbReference>
<evidence type="ECO:0000313" key="11">
    <source>
        <dbReference type="Proteomes" id="UP000567179"/>
    </source>
</evidence>
<name>A0A8H5BDQ0_9AGAR</name>
<keyword evidence="5" id="KW-0560">Oxidoreductase</keyword>
<feature type="domain" description="Heme haloperoxidase family profile" evidence="9">
    <location>
        <begin position="67"/>
        <end position="297"/>
    </location>
</feature>
<dbReference type="GO" id="GO:0046872">
    <property type="term" value="F:metal ion binding"/>
    <property type="evidence" value="ECO:0007669"/>
    <property type="project" value="UniProtKB-KW"/>
</dbReference>
<keyword evidence="3" id="KW-0349">Heme</keyword>
<dbReference type="AlphaFoldDB" id="A0A8H5BDQ0"/>
<evidence type="ECO:0000256" key="3">
    <source>
        <dbReference type="ARBA" id="ARBA00022617"/>
    </source>
</evidence>
<comment type="cofactor">
    <cofactor evidence="1">
        <name>heme b</name>
        <dbReference type="ChEBI" id="CHEBI:60344"/>
    </cofactor>
</comment>
<accession>A0A8H5BDQ0</accession>
<evidence type="ECO:0000259" key="9">
    <source>
        <dbReference type="PROSITE" id="PS51405"/>
    </source>
</evidence>
<evidence type="ECO:0000256" key="7">
    <source>
        <dbReference type="ARBA" id="ARBA00025795"/>
    </source>
</evidence>
<dbReference type="PROSITE" id="PS51405">
    <property type="entry name" value="HEME_HALOPEROXIDASE"/>
    <property type="match status" value="1"/>
</dbReference>